<sequence>MVILRSKAKLVVSCLSIKFLGNSKPEEASGVQKQKSHLQLSLFPPRSNSPWDQLLEKSHSRNITSGDVFGCYEKMKDHRDGRLKINSATARPPKATLSLLFTVHSLHFPIFFTTHNIVSPQNKKVDPPTWRFYKRVHGSLR</sequence>
<evidence type="ECO:0000313" key="2">
    <source>
        <dbReference type="Proteomes" id="UP000241769"/>
    </source>
</evidence>
<proteinExistence type="predicted"/>
<name>A0A2P6MXX1_9EUKA</name>
<organism evidence="1 2">
    <name type="scientific">Planoprotostelium fungivorum</name>
    <dbReference type="NCBI Taxonomy" id="1890364"/>
    <lineage>
        <taxon>Eukaryota</taxon>
        <taxon>Amoebozoa</taxon>
        <taxon>Evosea</taxon>
        <taxon>Variosea</taxon>
        <taxon>Cavosteliida</taxon>
        <taxon>Cavosteliaceae</taxon>
        <taxon>Planoprotostelium</taxon>
    </lineage>
</organism>
<comment type="caution">
    <text evidence="1">The sequence shown here is derived from an EMBL/GenBank/DDBJ whole genome shotgun (WGS) entry which is preliminary data.</text>
</comment>
<gene>
    <name evidence="1" type="ORF">PROFUN_15080</name>
</gene>
<accession>A0A2P6MXX1</accession>
<dbReference type="EMBL" id="MDYQ01000317">
    <property type="protein sequence ID" value="PRP76538.1"/>
    <property type="molecule type" value="Genomic_DNA"/>
</dbReference>
<keyword evidence="2" id="KW-1185">Reference proteome</keyword>
<protein>
    <submittedName>
        <fullName evidence="1">Uncharacterized protein</fullName>
    </submittedName>
</protein>
<dbReference type="AlphaFoldDB" id="A0A2P6MXX1"/>
<reference evidence="1 2" key="1">
    <citation type="journal article" date="2018" name="Genome Biol. Evol.">
        <title>Multiple Roots of Fruiting Body Formation in Amoebozoa.</title>
        <authorList>
            <person name="Hillmann F."/>
            <person name="Forbes G."/>
            <person name="Novohradska S."/>
            <person name="Ferling I."/>
            <person name="Riege K."/>
            <person name="Groth M."/>
            <person name="Westermann M."/>
            <person name="Marz M."/>
            <person name="Spaller T."/>
            <person name="Winckler T."/>
            <person name="Schaap P."/>
            <person name="Glockner G."/>
        </authorList>
    </citation>
    <scope>NUCLEOTIDE SEQUENCE [LARGE SCALE GENOMIC DNA]</scope>
    <source>
        <strain evidence="1 2">Jena</strain>
    </source>
</reference>
<dbReference type="Proteomes" id="UP000241769">
    <property type="component" value="Unassembled WGS sequence"/>
</dbReference>
<evidence type="ECO:0000313" key="1">
    <source>
        <dbReference type="EMBL" id="PRP76538.1"/>
    </source>
</evidence>
<dbReference type="InParanoid" id="A0A2P6MXX1"/>